<evidence type="ECO:0000313" key="9">
    <source>
        <dbReference type="Proteomes" id="UP001319104"/>
    </source>
</evidence>
<dbReference type="InterPro" id="IPR015867">
    <property type="entry name" value="N-reg_PII/ATP_PRibTrfase_C"/>
</dbReference>
<feature type="domain" description="DUF2179" evidence="7">
    <location>
        <begin position="228"/>
        <end position="285"/>
    </location>
</feature>
<dbReference type="Gene3D" id="3.30.70.120">
    <property type="match status" value="1"/>
</dbReference>
<comment type="caution">
    <text evidence="8">The sequence shown here is derived from an EMBL/GenBank/DDBJ whole genome shotgun (WGS) entry which is preliminary data.</text>
</comment>
<feature type="transmembrane region" description="Helical" evidence="6">
    <location>
        <begin position="12"/>
        <end position="36"/>
    </location>
</feature>
<reference evidence="8 9" key="1">
    <citation type="submission" date="2021-05" db="EMBL/GenBank/DDBJ databases">
        <authorList>
            <person name="Zhang Z.D."/>
            <person name="Osman G."/>
        </authorList>
    </citation>
    <scope>NUCLEOTIDE SEQUENCE [LARGE SCALE GENOMIC DNA]</scope>
    <source>
        <strain evidence="8 9">KCTC 32217</strain>
    </source>
</reference>
<dbReference type="InterPro" id="IPR019264">
    <property type="entry name" value="DUF2179"/>
</dbReference>
<keyword evidence="5 6" id="KW-0472">Membrane</keyword>
<dbReference type="EMBL" id="JAHCMY010000020">
    <property type="protein sequence ID" value="MBS9525830.1"/>
    <property type="molecule type" value="Genomic_DNA"/>
</dbReference>
<dbReference type="Pfam" id="PF02588">
    <property type="entry name" value="YitT_membrane"/>
    <property type="match status" value="1"/>
</dbReference>
<evidence type="ECO:0000256" key="1">
    <source>
        <dbReference type="ARBA" id="ARBA00004651"/>
    </source>
</evidence>
<feature type="transmembrane region" description="Helical" evidence="6">
    <location>
        <begin position="88"/>
        <end position="107"/>
    </location>
</feature>
<feature type="transmembrane region" description="Helical" evidence="6">
    <location>
        <begin position="113"/>
        <end position="136"/>
    </location>
</feature>
<evidence type="ECO:0000313" key="8">
    <source>
        <dbReference type="EMBL" id="MBS9525830.1"/>
    </source>
</evidence>
<dbReference type="CDD" id="cd16380">
    <property type="entry name" value="YitT_C"/>
    <property type="match status" value="1"/>
</dbReference>
<evidence type="ECO:0000256" key="4">
    <source>
        <dbReference type="ARBA" id="ARBA00022989"/>
    </source>
</evidence>
<dbReference type="InterPro" id="IPR051461">
    <property type="entry name" value="UPF0750_membrane"/>
</dbReference>
<keyword evidence="2" id="KW-1003">Cell membrane</keyword>
<dbReference type="Proteomes" id="UP001319104">
    <property type="component" value="Unassembled WGS sequence"/>
</dbReference>
<feature type="transmembrane region" description="Helical" evidence="6">
    <location>
        <begin position="157"/>
        <end position="175"/>
    </location>
</feature>
<protein>
    <submittedName>
        <fullName evidence="8">YitT family protein</fullName>
    </submittedName>
</protein>
<sequence>MSDLKKINWKSIFSFKSIAFTIIGVAFAVVGLQGFMVPNNFLDGGITGISILVKGFANVHISILLIVFNLPFLIIGYSKIGQTFSLKALIAVLLLAAGMYFIEIPIFTTDKVLIAVFGGFFIGMGIGFVIRGGGVIDGLEVIGYYTKKKSGFTSGEIILALNTIIILGAAFKFGIETAMYSILVYFTAMKTSDYVVDGFEEYTALTIISKEHEQIKSLIVNNFGKAISVYKGERGYLPENFHLKYECDIIMTIVTRLEIHRIKEAVNEIDAEAFFYIQSIKEVKGGLIKRKAEQH</sequence>
<keyword evidence="4 6" id="KW-1133">Transmembrane helix</keyword>
<dbReference type="RefSeq" id="WP_213946690.1">
    <property type="nucleotide sequence ID" value="NZ_JAHBGI010000002.1"/>
</dbReference>
<evidence type="ECO:0000256" key="2">
    <source>
        <dbReference type="ARBA" id="ARBA00022475"/>
    </source>
</evidence>
<evidence type="ECO:0000256" key="5">
    <source>
        <dbReference type="ARBA" id="ARBA00023136"/>
    </source>
</evidence>
<name>A0AAP2G5S5_9BACT</name>
<dbReference type="PANTHER" id="PTHR33545">
    <property type="entry name" value="UPF0750 MEMBRANE PROTEIN YITT-RELATED"/>
    <property type="match status" value="1"/>
</dbReference>
<organism evidence="8 9">
    <name type="scientific">Litoribacter ruber</name>
    <dbReference type="NCBI Taxonomy" id="702568"/>
    <lineage>
        <taxon>Bacteria</taxon>
        <taxon>Pseudomonadati</taxon>
        <taxon>Bacteroidota</taxon>
        <taxon>Cytophagia</taxon>
        <taxon>Cytophagales</taxon>
        <taxon>Cyclobacteriaceae</taxon>
        <taxon>Litoribacter</taxon>
    </lineage>
</organism>
<dbReference type="AlphaFoldDB" id="A0AAP2G5S5"/>
<feature type="transmembrane region" description="Helical" evidence="6">
    <location>
        <begin position="56"/>
        <end position="76"/>
    </location>
</feature>
<dbReference type="InterPro" id="IPR003740">
    <property type="entry name" value="YitT"/>
</dbReference>
<dbReference type="Pfam" id="PF10035">
    <property type="entry name" value="DUF2179"/>
    <property type="match status" value="1"/>
</dbReference>
<dbReference type="GO" id="GO:0005886">
    <property type="term" value="C:plasma membrane"/>
    <property type="evidence" value="ECO:0007669"/>
    <property type="project" value="UniProtKB-SubCell"/>
</dbReference>
<evidence type="ECO:0000259" key="7">
    <source>
        <dbReference type="Pfam" id="PF10035"/>
    </source>
</evidence>
<evidence type="ECO:0000256" key="3">
    <source>
        <dbReference type="ARBA" id="ARBA00022692"/>
    </source>
</evidence>
<evidence type="ECO:0000256" key="6">
    <source>
        <dbReference type="SAM" id="Phobius"/>
    </source>
</evidence>
<accession>A0AAP2G5S5</accession>
<gene>
    <name evidence="8" type="ORF">KI659_17550</name>
</gene>
<keyword evidence="9" id="KW-1185">Reference proteome</keyword>
<keyword evidence="3 6" id="KW-0812">Transmembrane</keyword>
<dbReference type="PIRSF" id="PIRSF006483">
    <property type="entry name" value="Membrane_protein_YitT"/>
    <property type="match status" value="1"/>
</dbReference>
<comment type="subcellular location">
    <subcellularLocation>
        <location evidence="1">Cell membrane</location>
        <topology evidence="1">Multi-pass membrane protein</topology>
    </subcellularLocation>
</comment>
<dbReference type="PANTHER" id="PTHR33545:SF3">
    <property type="entry name" value="UPF0750 MEMBRANE PROTEIN YQFU"/>
    <property type="match status" value="1"/>
</dbReference>
<proteinExistence type="predicted"/>